<dbReference type="VEuPathDB" id="FungiDB:PAAG_07048"/>
<dbReference type="AlphaFoldDB" id="C1H871"/>
<name>C1H871_PARBA</name>
<keyword evidence="2" id="KW-1185">Reference proteome</keyword>
<protein>
    <submittedName>
        <fullName evidence="1">Uncharacterized protein</fullName>
    </submittedName>
</protein>
<dbReference type="OrthoDB" id="4176195at2759"/>
<dbReference type="KEGG" id="pbl:PAAG_07048"/>
<dbReference type="HOGENOM" id="CLU_1938791_0_0_1"/>
<dbReference type="EMBL" id="KN294012">
    <property type="protein sequence ID" value="EEH36630.2"/>
    <property type="molecule type" value="Genomic_DNA"/>
</dbReference>
<gene>
    <name evidence="1" type="ORF">PAAG_07048</name>
</gene>
<proteinExistence type="predicted"/>
<evidence type="ECO:0000313" key="2">
    <source>
        <dbReference type="Proteomes" id="UP000002059"/>
    </source>
</evidence>
<dbReference type="RefSeq" id="XP_015700542.1">
    <property type="nucleotide sequence ID" value="XM_015846107.1"/>
</dbReference>
<dbReference type="GeneID" id="9094327"/>
<evidence type="ECO:0000313" key="1">
    <source>
        <dbReference type="EMBL" id="EEH36630.2"/>
    </source>
</evidence>
<accession>C1H871</accession>
<reference evidence="1 2" key="1">
    <citation type="journal article" date="2011" name="PLoS Genet.">
        <title>Comparative genomic analysis of human fungal pathogens causing paracoccidioidomycosis.</title>
        <authorList>
            <person name="Desjardins C.A."/>
            <person name="Champion M.D."/>
            <person name="Holder J.W."/>
            <person name="Muszewska A."/>
            <person name="Goldberg J."/>
            <person name="Bailao A.M."/>
            <person name="Brigido M.M."/>
            <person name="Ferreira M.E."/>
            <person name="Garcia A.M."/>
            <person name="Grynberg M."/>
            <person name="Gujja S."/>
            <person name="Heiman D.I."/>
            <person name="Henn M.R."/>
            <person name="Kodira C.D."/>
            <person name="Leon-Narvaez H."/>
            <person name="Longo L.V."/>
            <person name="Ma L.J."/>
            <person name="Malavazi I."/>
            <person name="Matsuo A.L."/>
            <person name="Morais F.V."/>
            <person name="Pereira M."/>
            <person name="Rodriguez-Brito S."/>
            <person name="Sakthikumar S."/>
            <person name="Salem-Izacc S.M."/>
            <person name="Sykes S.M."/>
            <person name="Teixeira M.M."/>
            <person name="Vallejo M.C."/>
            <person name="Walter M.E."/>
            <person name="Yandava C."/>
            <person name="Young S."/>
            <person name="Zeng Q."/>
            <person name="Zucker J."/>
            <person name="Felipe M.S."/>
            <person name="Goldman G.H."/>
            <person name="Haas B.J."/>
            <person name="McEwen J.G."/>
            <person name="Nino-Vega G."/>
            <person name="Puccia R."/>
            <person name="San-Blas G."/>
            <person name="Soares C.M."/>
            <person name="Birren B.W."/>
            <person name="Cuomo C.A."/>
        </authorList>
    </citation>
    <scope>NUCLEOTIDE SEQUENCE [LARGE SCALE GENOMIC DNA]</scope>
    <source>
        <strain evidence="2">ATCC MYA-826 / Pb01</strain>
    </source>
</reference>
<dbReference type="Proteomes" id="UP000002059">
    <property type="component" value="Partially assembled WGS sequence"/>
</dbReference>
<dbReference type="STRING" id="502779.C1H871"/>
<organism evidence="1 2">
    <name type="scientific">Paracoccidioides lutzii (strain ATCC MYA-826 / Pb01)</name>
    <name type="common">Paracoccidioides brasiliensis</name>
    <dbReference type="NCBI Taxonomy" id="502779"/>
    <lineage>
        <taxon>Eukaryota</taxon>
        <taxon>Fungi</taxon>
        <taxon>Dikarya</taxon>
        <taxon>Ascomycota</taxon>
        <taxon>Pezizomycotina</taxon>
        <taxon>Eurotiomycetes</taxon>
        <taxon>Eurotiomycetidae</taxon>
        <taxon>Onygenales</taxon>
        <taxon>Ajellomycetaceae</taxon>
        <taxon>Paracoccidioides</taxon>
    </lineage>
</organism>
<sequence length="130" mass="14914">MRFVCDYALLPFRKTYDAYVDESADREVITMDYIQGNILRDAWDNPTSEQQSSILGQPELYGQADSPPCYDHLFCVGEESFGPYGTESEFNEGPKYQSHEARTRQPLGWTTSPALYEFCQLTILFSRTVT</sequence>